<keyword evidence="1" id="KW-0472">Membrane</keyword>
<keyword evidence="3" id="KW-1185">Reference proteome</keyword>
<keyword evidence="1" id="KW-0812">Transmembrane</keyword>
<evidence type="ECO:0000256" key="1">
    <source>
        <dbReference type="SAM" id="Phobius"/>
    </source>
</evidence>
<proteinExistence type="predicted"/>
<organism evidence="2 3">
    <name type="scientific">Anopheles melas</name>
    <dbReference type="NCBI Taxonomy" id="34690"/>
    <lineage>
        <taxon>Eukaryota</taxon>
        <taxon>Metazoa</taxon>
        <taxon>Ecdysozoa</taxon>
        <taxon>Arthropoda</taxon>
        <taxon>Hexapoda</taxon>
        <taxon>Insecta</taxon>
        <taxon>Pterygota</taxon>
        <taxon>Neoptera</taxon>
        <taxon>Endopterygota</taxon>
        <taxon>Diptera</taxon>
        <taxon>Nematocera</taxon>
        <taxon>Culicoidea</taxon>
        <taxon>Culicidae</taxon>
        <taxon>Anophelinae</taxon>
        <taxon>Anopheles</taxon>
    </lineage>
</organism>
<evidence type="ECO:0000313" key="3">
    <source>
        <dbReference type="Proteomes" id="UP000075902"/>
    </source>
</evidence>
<keyword evidence="1" id="KW-1133">Transmembrane helix</keyword>
<accession>A0A182U4T9</accession>
<reference evidence="2" key="2">
    <citation type="submission" date="2020-05" db="UniProtKB">
        <authorList>
            <consortium name="EnsemblMetazoa"/>
        </authorList>
    </citation>
    <scope>IDENTIFICATION</scope>
    <source>
        <strain evidence="2">CM1001059</strain>
    </source>
</reference>
<feature type="transmembrane region" description="Helical" evidence="1">
    <location>
        <begin position="6"/>
        <end position="29"/>
    </location>
</feature>
<dbReference type="Proteomes" id="UP000075902">
    <property type="component" value="Unassembled WGS sequence"/>
</dbReference>
<dbReference type="AlphaFoldDB" id="A0A182U4T9"/>
<dbReference type="EnsemblMetazoa" id="AMEC013917-RA">
    <property type="protein sequence ID" value="AMEC013917-PA"/>
    <property type="gene ID" value="AMEC013917"/>
</dbReference>
<protein>
    <submittedName>
        <fullName evidence="2">Uncharacterized protein</fullName>
    </submittedName>
</protein>
<evidence type="ECO:0000313" key="2">
    <source>
        <dbReference type="EnsemblMetazoa" id="AMEC013917-PA"/>
    </source>
</evidence>
<reference evidence="3" key="1">
    <citation type="submission" date="2014-01" db="EMBL/GenBank/DDBJ databases">
        <title>The Genome Sequence of Anopheles melas CM1001059_A (V2).</title>
        <authorList>
            <consortium name="The Broad Institute Genomics Platform"/>
            <person name="Neafsey D.E."/>
            <person name="Besansky N."/>
            <person name="Howell P."/>
            <person name="Walton C."/>
            <person name="Young S.K."/>
            <person name="Zeng Q."/>
            <person name="Gargeya S."/>
            <person name="Fitzgerald M."/>
            <person name="Haas B."/>
            <person name="Abouelleil A."/>
            <person name="Allen A.W."/>
            <person name="Alvarado L."/>
            <person name="Arachchi H.M."/>
            <person name="Berlin A.M."/>
            <person name="Chapman S.B."/>
            <person name="Gainer-Dewar J."/>
            <person name="Goldberg J."/>
            <person name="Griggs A."/>
            <person name="Gujja S."/>
            <person name="Hansen M."/>
            <person name="Howarth C."/>
            <person name="Imamovic A."/>
            <person name="Ireland A."/>
            <person name="Larimer J."/>
            <person name="McCowan C."/>
            <person name="Murphy C."/>
            <person name="Pearson M."/>
            <person name="Poon T.W."/>
            <person name="Priest M."/>
            <person name="Roberts A."/>
            <person name="Saif S."/>
            <person name="Shea T."/>
            <person name="Sisk P."/>
            <person name="Sykes S."/>
            <person name="Wortman J."/>
            <person name="Nusbaum C."/>
            <person name="Birren B."/>
        </authorList>
    </citation>
    <scope>NUCLEOTIDE SEQUENCE [LARGE SCALE GENOMIC DNA]</scope>
    <source>
        <strain evidence="3">CM1001059</strain>
    </source>
</reference>
<dbReference type="VEuPathDB" id="VectorBase:AMEC013917"/>
<sequence>MLTSEWTFTASAISTASSCVISSFFFFLFDLSFCAATTVEDFGNASVSAYSTVRFVACPVRFLAPYVSGLISSSSGLSDELPSLSFSTTSTRWCCCCCCCLALRFFWFWLPPPACVFFVRLLADSLLDLVEDDPVAVDGDVSPRIFSRISRFSFSISSNDLPLGRKRLINSIDIREKKSTITMNDNVVRSIFA</sequence>
<name>A0A182U4T9_9DIPT</name>